<dbReference type="AlphaFoldDB" id="F0GU36"/>
<dbReference type="Proteomes" id="UP000005286">
    <property type="component" value="Unassembled WGS sequence"/>
</dbReference>
<evidence type="ECO:0000313" key="1">
    <source>
        <dbReference type="EMBL" id="EGC82415.1"/>
    </source>
</evidence>
<protein>
    <submittedName>
        <fullName evidence="1">Uncharacterized protein</fullName>
    </submittedName>
</protein>
<evidence type="ECO:0000313" key="2">
    <source>
        <dbReference type="Proteomes" id="UP000005286"/>
    </source>
</evidence>
<dbReference type="RefSeq" id="WP_004834250.1">
    <property type="nucleotide sequence ID" value="NZ_AEXM01000012.1"/>
</dbReference>
<dbReference type="eggNOG" id="ENOG5030GR2">
    <property type="taxonomic scope" value="Bacteria"/>
</dbReference>
<accession>F0GU36</accession>
<dbReference type="STRING" id="879305.HMPREF9290_1255"/>
<name>F0GU36_9FIRM</name>
<dbReference type="PATRIC" id="fig|879305.3.peg.316"/>
<keyword evidence="2" id="KW-1185">Reference proteome</keyword>
<organism evidence="1 2">
    <name type="scientific">Anaerococcus prevotii ACS-065-V-Col13</name>
    <dbReference type="NCBI Taxonomy" id="879305"/>
    <lineage>
        <taxon>Bacteria</taxon>
        <taxon>Bacillati</taxon>
        <taxon>Bacillota</taxon>
        <taxon>Tissierellia</taxon>
        <taxon>Tissierellales</taxon>
        <taxon>Peptoniphilaceae</taxon>
        <taxon>Anaerococcus</taxon>
    </lineage>
</organism>
<comment type="caution">
    <text evidence="1">The sequence shown here is derived from an EMBL/GenBank/DDBJ whole genome shotgun (WGS) entry which is preliminary data.</text>
</comment>
<dbReference type="EMBL" id="AEXM01000012">
    <property type="protein sequence ID" value="EGC82415.1"/>
    <property type="molecule type" value="Genomic_DNA"/>
</dbReference>
<reference evidence="1 2" key="1">
    <citation type="submission" date="2011-01" db="EMBL/GenBank/DDBJ databases">
        <authorList>
            <person name="Durkin A.S."/>
            <person name="Madupu R."/>
            <person name="Torralba M."/>
            <person name="Gillis M."/>
            <person name="Methe B."/>
            <person name="Sutton G."/>
            <person name="Nelson K.E."/>
        </authorList>
    </citation>
    <scope>NUCLEOTIDE SEQUENCE [LARGE SCALE GENOMIC DNA]</scope>
    <source>
        <strain evidence="1 2">ACS-065-V-Col13</strain>
    </source>
</reference>
<proteinExistence type="predicted"/>
<sequence length="70" mass="7990">MLLNVNQVMTVLNCGKSRAYNSIKLLNAELQKAGYLTIQGRVPAEYLADRYKLDEEEVRKQIETMDSIKA</sequence>
<gene>
    <name evidence="1" type="ORF">HMPREF9290_1255</name>
</gene>